<sequence>GWIGGAAGIIVGSPLDTLSVGTENTVQHGAWKTLTQMVQSEGVGSLFKGVLSPVVGLAGLNAILFVSYGTILRYFERQHGLDTHEASLSEIYIAGCGAGIASFFFSTPTDLVKIQAQMSRIPKSTWDVAKTIYSNNGVLGFYQGGFATIVRDAPSYGLYFLVYEGTKRLLEVESTGDAAGGSNAMKILLAGGLAGAVSWTSIYPLDVIKSRLQMQVQVQLDRPYSSFRDCLVRSYKAEGLRVFFRGLTPTVIRGFPVNAVTFWVYELVMDAMSN</sequence>
<keyword evidence="13" id="KW-1185">Reference proteome</keyword>
<dbReference type="AlphaFoldDB" id="A0A162V7X8"/>
<evidence type="ECO:0000256" key="8">
    <source>
        <dbReference type="ARBA" id="ARBA00023136"/>
    </source>
</evidence>
<comment type="similarity">
    <text evidence="2 10">Belongs to the mitochondrial carrier (TC 2.A.29) family.</text>
</comment>
<evidence type="ECO:0000256" key="9">
    <source>
        <dbReference type="PROSITE-ProRule" id="PRU00282"/>
    </source>
</evidence>
<feature type="repeat" description="Solcar" evidence="9">
    <location>
        <begin position="182"/>
        <end position="271"/>
    </location>
</feature>
<evidence type="ECO:0000256" key="11">
    <source>
        <dbReference type="SAM" id="Phobius"/>
    </source>
</evidence>
<feature type="repeat" description="Solcar" evidence="9">
    <location>
        <begin position="1"/>
        <end position="74"/>
    </location>
</feature>
<evidence type="ECO:0000256" key="3">
    <source>
        <dbReference type="ARBA" id="ARBA00022448"/>
    </source>
</evidence>
<keyword evidence="3 10" id="KW-0813">Transport</keyword>
<proteinExistence type="inferred from homology"/>
<dbReference type="SUPFAM" id="SSF103506">
    <property type="entry name" value="Mitochondrial carrier"/>
    <property type="match status" value="1"/>
</dbReference>
<evidence type="ECO:0000256" key="6">
    <source>
        <dbReference type="ARBA" id="ARBA00022989"/>
    </source>
</evidence>
<dbReference type="InterPro" id="IPR018108">
    <property type="entry name" value="MCP_transmembrane"/>
</dbReference>
<evidence type="ECO:0008006" key="14">
    <source>
        <dbReference type="Google" id="ProtNLM"/>
    </source>
</evidence>
<feature type="non-terminal residue" evidence="12">
    <location>
        <position position="1"/>
    </location>
</feature>
<evidence type="ECO:0000256" key="1">
    <source>
        <dbReference type="ARBA" id="ARBA00004225"/>
    </source>
</evidence>
<keyword evidence="4 9" id="KW-0812">Transmembrane</keyword>
<keyword evidence="5" id="KW-0677">Repeat</keyword>
<dbReference type="EMBL" id="KV440971">
    <property type="protein sequence ID" value="OAD80713.1"/>
    <property type="molecule type" value="Genomic_DNA"/>
</dbReference>
<keyword evidence="7" id="KW-0496">Mitochondrion</keyword>
<comment type="subcellular location">
    <subcellularLocation>
        <location evidence="1">Mitochondrion membrane</location>
        <topology evidence="1">Multi-pass membrane protein</topology>
    </subcellularLocation>
</comment>
<dbReference type="InParanoid" id="A0A162V7X8"/>
<organism evidence="12 13">
    <name type="scientific">Phycomyces blakesleeanus (strain ATCC 8743b / DSM 1359 / FGSC 10004 / NBRC 33097 / NRRL 1555)</name>
    <dbReference type="NCBI Taxonomy" id="763407"/>
    <lineage>
        <taxon>Eukaryota</taxon>
        <taxon>Fungi</taxon>
        <taxon>Fungi incertae sedis</taxon>
        <taxon>Mucoromycota</taxon>
        <taxon>Mucoromycotina</taxon>
        <taxon>Mucoromycetes</taxon>
        <taxon>Mucorales</taxon>
        <taxon>Phycomycetaceae</taxon>
        <taxon>Phycomyces</taxon>
    </lineage>
</organism>
<dbReference type="InterPro" id="IPR002067">
    <property type="entry name" value="MCP"/>
</dbReference>
<evidence type="ECO:0000256" key="10">
    <source>
        <dbReference type="RuleBase" id="RU000488"/>
    </source>
</evidence>
<feature type="repeat" description="Solcar" evidence="9">
    <location>
        <begin position="86"/>
        <end position="169"/>
    </location>
</feature>
<gene>
    <name evidence="12" type="ORF">PHYBLDRAFT_18090</name>
</gene>
<accession>A0A162V7X8</accession>
<protein>
    <recommendedName>
        <fullName evidence="14">Mitochondrial carrier protein</fullName>
    </recommendedName>
</protein>
<keyword evidence="8 9" id="KW-0472">Membrane</keyword>
<dbReference type="PANTHER" id="PTHR45624:SF10">
    <property type="entry name" value="SLC (SOLUTE CARRIER) HOMOLOG"/>
    <property type="match status" value="1"/>
</dbReference>
<evidence type="ECO:0000256" key="7">
    <source>
        <dbReference type="ARBA" id="ARBA00023128"/>
    </source>
</evidence>
<dbReference type="GO" id="GO:0031966">
    <property type="term" value="C:mitochondrial membrane"/>
    <property type="evidence" value="ECO:0007669"/>
    <property type="project" value="UniProtKB-SubCell"/>
</dbReference>
<keyword evidence="6 11" id="KW-1133">Transmembrane helix</keyword>
<dbReference type="VEuPathDB" id="FungiDB:PHYBLDRAFT_18090"/>
<evidence type="ECO:0000313" key="13">
    <source>
        <dbReference type="Proteomes" id="UP000077315"/>
    </source>
</evidence>
<dbReference type="InterPro" id="IPR050567">
    <property type="entry name" value="Mitochondrial_Carrier"/>
</dbReference>
<dbReference type="InterPro" id="IPR023395">
    <property type="entry name" value="MCP_dom_sf"/>
</dbReference>
<dbReference type="PROSITE" id="PS50920">
    <property type="entry name" value="SOLCAR"/>
    <property type="match status" value="3"/>
</dbReference>
<dbReference type="PRINTS" id="PR00926">
    <property type="entry name" value="MITOCARRIER"/>
</dbReference>
<dbReference type="OrthoDB" id="193856at2759"/>
<evidence type="ECO:0000256" key="4">
    <source>
        <dbReference type="ARBA" id="ARBA00022692"/>
    </source>
</evidence>
<dbReference type="Proteomes" id="UP000077315">
    <property type="component" value="Unassembled WGS sequence"/>
</dbReference>
<reference evidence="13" key="1">
    <citation type="submission" date="2015-06" db="EMBL/GenBank/DDBJ databases">
        <title>Expansion of signal transduction pathways in fungi by whole-genome duplication.</title>
        <authorList>
            <consortium name="DOE Joint Genome Institute"/>
            <person name="Corrochano L.M."/>
            <person name="Kuo A."/>
            <person name="Marcet-Houben M."/>
            <person name="Polaino S."/>
            <person name="Salamov A."/>
            <person name="Villalobos J.M."/>
            <person name="Alvarez M.I."/>
            <person name="Avalos J."/>
            <person name="Benito E.P."/>
            <person name="Benoit I."/>
            <person name="Burger G."/>
            <person name="Camino L.P."/>
            <person name="Canovas D."/>
            <person name="Cerda-Olmedo E."/>
            <person name="Cheng J.-F."/>
            <person name="Dominguez A."/>
            <person name="Elias M."/>
            <person name="Eslava A.P."/>
            <person name="Glaser F."/>
            <person name="Grimwood J."/>
            <person name="Gutierrez G."/>
            <person name="Heitman J."/>
            <person name="Henrissat B."/>
            <person name="Iturriaga E.A."/>
            <person name="Lang B.F."/>
            <person name="Lavin J.L."/>
            <person name="Lee S."/>
            <person name="Li W."/>
            <person name="Lindquist E."/>
            <person name="Lopez-Garcia S."/>
            <person name="Luque E.M."/>
            <person name="Marcos A.T."/>
            <person name="Martin J."/>
            <person name="McCluskey K."/>
            <person name="Medina H.R."/>
            <person name="Miralles-Duran A."/>
            <person name="Miyazaki A."/>
            <person name="Munoz-Torres E."/>
            <person name="Oguiza J.A."/>
            <person name="Ohm R."/>
            <person name="Olmedo M."/>
            <person name="Orejas M."/>
            <person name="Ortiz-Castellanos L."/>
            <person name="Pisabarro A.G."/>
            <person name="Rodriguez-Romero J."/>
            <person name="Ruiz-Herrera J."/>
            <person name="Ruiz-Vazquez R."/>
            <person name="Sanz C."/>
            <person name="Schackwitz W."/>
            <person name="Schmutz J."/>
            <person name="Shahriari M."/>
            <person name="Shelest E."/>
            <person name="Silva-Franco F."/>
            <person name="Soanes D."/>
            <person name="Syed K."/>
            <person name="Tagua V.G."/>
            <person name="Talbot N.J."/>
            <person name="Thon M."/>
            <person name="De vries R.P."/>
            <person name="Wiebenga A."/>
            <person name="Yadav J.S."/>
            <person name="Braun E.L."/>
            <person name="Baker S."/>
            <person name="Garre V."/>
            <person name="Horwitz B."/>
            <person name="Torres-Martinez S."/>
            <person name="Idnurm A."/>
            <person name="Herrera-Estrella A."/>
            <person name="Gabaldon T."/>
            <person name="Grigoriev I.V."/>
        </authorList>
    </citation>
    <scope>NUCLEOTIDE SEQUENCE [LARGE SCALE GENOMIC DNA]</scope>
    <source>
        <strain evidence="13">NRRL 1555(-)</strain>
    </source>
</reference>
<dbReference type="PANTHER" id="PTHR45624">
    <property type="entry name" value="MITOCHONDRIAL BASIC AMINO ACIDS TRANSPORTER-RELATED"/>
    <property type="match status" value="1"/>
</dbReference>
<dbReference type="Pfam" id="PF00153">
    <property type="entry name" value="Mito_carr"/>
    <property type="match status" value="3"/>
</dbReference>
<dbReference type="GeneID" id="28999284"/>
<name>A0A162V7X8_PHYB8</name>
<feature type="transmembrane region" description="Helical" evidence="11">
    <location>
        <begin position="50"/>
        <end position="71"/>
    </location>
</feature>
<evidence type="ECO:0000256" key="5">
    <source>
        <dbReference type="ARBA" id="ARBA00022737"/>
    </source>
</evidence>
<dbReference type="Gene3D" id="1.50.40.10">
    <property type="entry name" value="Mitochondrial carrier domain"/>
    <property type="match status" value="1"/>
</dbReference>
<dbReference type="RefSeq" id="XP_018298753.1">
    <property type="nucleotide sequence ID" value="XM_018438378.1"/>
</dbReference>
<dbReference type="GO" id="GO:0022857">
    <property type="term" value="F:transmembrane transporter activity"/>
    <property type="evidence" value="ECO:0007669"/>
    <property type="project" value="TreeGrafter"/>
</dbReference>
<evidence type="ECO:0000256" key="2">
    <source>
        <dbReference type="ARBA" id="ARBA00006375"/>
    </source>
</evidence>
<evidence type="ECO:0000313" key="12">
    <source>
        <dbReference type="EMBL" id="OAD80713.1"/>
    </source>
</evidence>